<feature type="transmembrane region" description="Helical" evidence="9">
    <location>
        <begin position="355"/>
        <end position="376"/>
    </location>
</feature>
<dbReference type="SMART" id="SM01057">
    <property type="entry name" value="Carb_anhydrase"/>
    <property type="match status" value="1"/>
</dbReference>
<dbReference type="SUPFAM" id="SSF51069">
    <property type="entry name" value="Carbonic anhydrase"/>
    <property type="match status" value="1"/>
</dbReference>
<dbReference type="Gene3D" id="3.10.200.10">
    <property type="entry name" value="Alpha carbonic anhydrase"/>
    <property type="match status" value="1"/>
</dbReference>
<dbReference type="InterPro" id="IPR018338">
    <property type="entry name" value="Carbonic_anhydrase_a-class_CS"/>
</dbReference>
<dbReference type="PROSITE" id="PS51144">
    <property type="entry name" value="ALPHA_CA_2"/>
    <property type="match status" value="1"/>
</dbReference>
<keyword evidence="9" id="KW-1133">Transmembrane helix</keyword>
<keyword evidence="7" id="KW-0732">Signal</keyword>
<dbReference type="PROSITE" id="PS00162">
    <property type="entry name" value="ALPHA_CA_1"/>
    <property type="match status" value="1"/>
</dbReference>
<dbReference type="GO" id="GO:0008270">
    <property type="term" value="F:zinc ion binding"/>
    <property type="evidence" value="ECO:0007669"/>
    <property type="project" value="UniProtKB-UniRule"/>
</dbReference>
<organism evidence="11 12">
    <name type="scientific">Acipenser oxyrinchus oxyrinchus</name>
    <dbReference type="NCBI Taxonomy" id="40147"/>
    <lineage>
        <taxon>Eukaryota</taxon>
        <taxon>Metazoa</taxon>
        <taxon>Chordata</taxon>
        <taxon>Craniata</taxon>
        <taxon>Vertebrata</taxon>
        <taxon>Euteleostomi</taxon>
        <taxon>Actinopterygii</taxon>
        <taxon>Chondrostei</taxon>
        <taxon>Acipenseriformes</taxon>
        <taxon>Acipenseridae</taxon>
        <taxon>Acipenser</taxon>
    </lineage>
</organism>
<dbReference type="AlphaFoldDB" id="A0AAD8GH89"/>
<feature type="compositionally biased region" description="Polar residues" evidence="8">
    <location>
        <begin position="310"/>
        <end position="319"/>
    </location>
</feature>
<keyword evidence="12" id="KW-1185">Reference proteome</keyword>
<dbReference type="PANTHER" id="PTHR18952:SF275">
    <property type="entry name" value="CARBONIC ANHYDRASE"/>
    <property type="match status" value="1"/>
</dbReference>
<evidence type="ECO:0000256" key="4">
    <source>
        <dbReference type="ARBA" id="ARBA00022833"/>
    </source>
</evidence>
<evidence type="ECO:0000256" key="5">
    <source>
        <dbReference type="ARBA" id="ARBA00023180"/>
    </source>
</evidence>
<proteinExistence type="inferred from homology"/>
<keyword evidence="9" id="KW-0472">Membrane</keyword>
<evidence type="ECO:0000256" key="8">
    <source>
        <dbReference type="SAM" id="MobiDB-lite"/>
    </source>
</evidence>
<comment type="catalytic activity">
    <reaction evidence="7">
        <text>hydrogencarbonate + H(+) = CO2 + H2O</text>
        <dbReference type="Rhea" id="RHEA:10748"/>
        <dbReference type="ChEBI" id="CHEBI:15377"/>
        <dbReference type="ChEBI" id="CHEBI:15378"/>
        <dbReference type="ChEBI" id="CHEBI:16526"/>
        <dbReference type="ChEBI" id="CHEBI:17544"/>
        <dbReference type="EC" id="4.2.1.1"/>
    </reaction>
</comment>
<reference evidence="11" key="1">
    <citation type="submission" date="2022-02" db="EMBL/GenBank/DDBJ databases">
        <title>Atlantic sturgeon de novo genome assembly.</title>
        <authorList>
            <person name="Stock M."/>
            <person name="Klopp C."/>
            <person name="Guiguen Y."/>
            <person name="Cabau C."/>
            <person name="Parinello H."/>
            <person name="Santidrian Yebra-Pimentel E."/>
            <person name="Kuhl H."/>
            <person name="Dirks R.P."/>
            <person name="Guessner J."/>
            <person name="Wuertz S."/>
            <person name="Du K."/>
            <person name="Schartl M."/>
        </authorList>
    </citation>
    <scope>NUCLEOTIDE SEQUENCE</scope>
    <source>
        <strain evidence="11">STURGEONOMICS-FGT-2020</strain>
        <tissue evidence="11">Whole blood</tissue>
    </source>
</reference>
<feature type="region of interest" description="Disordered" evidence="8">
    <location>
        <begin position="23"/>
        <end position="49"/>
    </location>
</feature>
<dbReference type="EC" id="4.2.1.1" evidence="2 7"/>
<feature type="region of interest" description="Disordered" evidence="8">
    <location>
        <begin position="304"/>
        <end position="340"/>
    </location>
</feature>
<evidence type="ECO:0000259" key="10">
    <source>
        <dbReference type="PROSITE" id="PS51144"/>
    </source>
</evidence>
<dbReference type="PANTHER" id="PTHR18952">
    <property type="entry name" value="CARBONIC ANHYDRASE"/>
    <property type="match status" value="1"/>
</dbReference>
<dbReference type="InterPro" id="IPR023561">
    <property type="entry name" value="Carbonic_anhydrase_a-class"/>
</dbReference>
<dbReference type="GO" id="GO:0005886">
    <property type="term" value="C:plasma membrane"/>
    <property type="evidence" value="ECO:0007669"/>
    <property type="project" value="TreeGrafter"/>
</dbReference>
<comment type="caution">
    <text evidence="11">The sequence shown here is derived from an EMBL/GenBank/DDBJ whole genome shotgun (WGS) entry which is preliminary data.</text>
</comment>
<sequence>MKMQGKVLFVFLLQSLFLAKVSPEPSSEEDSSSEMHHEEQRKSGSHGHWKYDDQDKWSLDFKNCSGKSQSPINIDTRAAIFTPALPPIVLQGYDLSDEEKLTLQNNGHTLQLSLPDTMRIVRGFDSVFVAAQLHFHWGTVKVPGSEHTVDGLHFPAEIHVVHYNSKYDNLSEAASKPDGLAVLGAFIEIGPQENANYDNVLSSLTDVSIEESDTEIPGFNVRFLLPPNLDHFYRYNGSLTTPPCFQTVNWTIFNETVKVSRKQLSELEDTLKAGHDSVLSKNFRAPQLLYGRRVLSSFEALGSPGGVSSGGTEDTSSGKSSKRGARLGSGEDSSEKDLTDKGEEDAKFALGLGEILAIVFGVLFIVTLLSFIMYMVQQRKKNSRLRKDTRQNVIYTPTPKEGV</sequence>
<name>A0AAD8GH89_ACIOX</name>
<dbReference type="Pfam" id="PF00194">
    <property type="entry name" value="Carb_anhydrase"/>
    <property type="match status" value="1"/>
</dbReference>
<feature type="signal peptide" evidence="7">
    <location>
        <begin position="1"/>
        <end position="23"/>
    </location>
</feature>
<dbReference type="InterPro" id="IPR036398">
    <property type="entry name" value="CA_dom_sf"/>
</dbReference>
<evidence type="ECO:0000256" key="9">
    <source>
        <dbReference type="SAM" id="Phobius"/>
    </source>
</evidence>
<keyword evidence="4 7" id="KW-0862">Zinc</keyword>
<comment type="similarity">
    <text evidence="1 7">Belongs to the alpha-carbonic anhydrase family.</text>
</comment>
<protein>
    <recommendedName>
        <fullName evidence="2 7">Carbonic anhydrase</fullName>
        <ecNumber evidence="2 7">4.2.1.1</ecNumber>
    </recommendedName>
</protein>
<comment type="cofactor">
    <cofactor evidence="7">
        <name>Zn(2+)</name>
        <dbReference type="ChEBI" id="CHEBI:29105"/>
    </cofactor>
</comment>
<keyword evidence="6 7" id="KW-0456">Lyase</keyword>
<evidence type="ECO:0000313" key="12">
    <source>
        <dbReference type="Proteomes" id="UP001230051"/>
    </source>
</evidence>
<accession>A0AAD8GH89</accession>
<evidence type="ECO:0000256" key="3">
    <source>
        <dbReference type="ARBA" id="ARBA00022723"/>
    </source>
</evidence>
<keyword evidence="3 7" id="KW-0479">Metal-binding</keyword>
<dbReference type="EMBL" id="JAGXEW010000002">
    <property type="protein sequence ID" value="KAK1174423.1"/>
    <property type="molecule type" value="Genomic_DNA"/>
</dbReference>
<evidence type="ECO:0000313" key="11">
    <source>
        <dbReference type="EMBL" id="KAK1174423.1"/>
    </source>
</evidence>
<comment type="function">
    <text evidence="7">Reversible hydration of carbon dioxide.</text>
</comment>
<evidence type="ECO:0000256" key="6">
    <source>
        <dbReference type="ARBA" id="ARBA00023239"/>
    </source>
</evidence>
<evidence type="ECO:0000256" key="1">
    <source>
        <dbReference type="ARBA" id="ARBA00010718"/>
    </source>
</evidence>
<gene>
    <name evidence="11" type="primary">Ca9</name>
    <name evidence="11" type="ORF">AOXY_G1913</name>
</gene>
<evidence type="ECO:0000256" key="7">
    <source>
        <dbReference type="RuleBase" id="RU367011"/>
    </source>
</evidence>
<keyword evidence="5" id="KW-0325">Glycoprotein</keyword>
<feature type="compositionally biased region" description="Basic and acidic residues" evidence="8">
    <location>
        <begin position="33"/>
        <end position="42"/>
    </location>
</feature>
<keyword evidence="9" id="KW-0812">Transmembrane</keyword>
<feature type="domain" description="Alpha-carbonic anhydrase" evidence="10">
    <location>
        <begin position="47"/>
        <end position="298"/>
    </location>
</feature>
<evidence type="ECO:0000256" key="2">
    <source>
        <dbReference type="ARBA" id="ARBA00012925"/>
    </source>
</evidence>
<dbReference type="Proteomes" id="UP001230051">
    <property type="component" value="Unassembled WGS sequence"/>
</dbReference>
<dbReference type="GO" id="GO:0004089">
    <property type="term" value="F:carbonate dehydratase activity"/>
    <property type="evidence" value="ECO:0007669"/>
    <property type="project" value="UniProtKB-UniRule"/>
</dbReference>
<feature type="chain" id="PRO_5041772628" description="Carbonic anhydrase" evidence="7">
    <location>
        <begin position="24"/>
        <end position="403"/>
    </location>
</feature>
<dbReference type="InterPro" id="IPR001148">
    <property type="entry name" value="CA_dom"/>
</dbReference>
<dbReference type="FunFam" id="3.10.200.10:FF:000003">
    <property type="entry name" value="Carbonic anhydrase 12"/>
    <property type="match status" value="1"/>
</dbReference>